<keyword evidence="2" id="KW-1185">Reference proteome</keyword>
<name>A0A5C3N5Q3_9AGAM</name>
<accession>A0A5C3N5Q3</accession>
<dbReference type="EMBL" id="ML213511">
    <property type="protein sequence ID" value="TFK51468.1"/>
    <property type="molecule type" value="Genomic_DNA"/>
</dbReference>
<evidence type="ECO:0000313" key="2">
    <source>
        <dbReference type="Proteomes" id="UP000305948"/>
    </source>
</evidence>
<organism evidence="1 2">
    <name type="scientific">Heliocybe sulcata</name>
    <dbReference type="NCBI Taxonomy" id="5364"/>
    <lineage>
        <taxon>Eukaryota</taxon>
        <taxon>Fungi</taxon>
        <taxon>Dikarya</taxon>
        <taxon>Basidiomycota</taxon>
        <taxon>Agaricomycotina</taxon>
        <taxon>Agaricomycetes</taxon>
        <taxon>Gloeophyllales</taxon>
        <taxon>Gloeophyllaceae</taxon>
        <taxon>Heliocybe</taxon>
    </lineage>
</organism>
<reference evidence="1 2" key="1">
    <citation type="journal article" date="2019" name="Nat. Ecol. Evol.">
        <title>Megaphylogeny resolves global patterns of mushroom evolution.</title>
        <authorList>
            <person name="Varga T."/>
            <person name="Krizsan K."/>
            <person name="Foldi C."/>
            <person name="Dima B."/>
            <person name="Sanchez-Garcia M."/>
            <person name="Sanchez-Ramirez S."/>
            <person name="Szollosi G.J."/>
            <person name="Szarkandi J.G."/>
            <person name="Papp V."/>
            <person name="Albert L."/>
            <person name="Andreopoulos W."/>
            <person name="Angelini C."/>
            <person name="Antonin V."/>
            <person name="Barry K.W."/>
            <person name="Bougher N.L."/>
            <person name="Buchanan P."/>
            <person name="Buyck B."/>
            <person name="Bense V."/>
            <person name="Catcheside P."/>
            <person name="Chovatia M."/>
            <person name="Cooper J."/>
            <person name="Damon W."/>
            <person name="Desjardin D."/>
            <person name="Finy P."/>
            <person name="Geml J."/>
            <person name="Haridas S."/>
            <person name="Hughes K."/>
            <person name="Justo A."/>
            <person name="Karasinski D."/>
            <person name="Kautmanova I."/>
            <person name="Kiss B."/>
            <person name="Kocsube S."/>
            <person name="Kotiranta H."/>
            <person name="LaButti K.M."/>
            <person name="Lechner B.E."/>
            <person name="Liimatainen K."/>
            <person name="Lipzen A."/>
            <person name="Lukacs Z."/>
            <person name="Mihaltcheva S."/>
            <person name="Morgado L.N."/>
            <person name="Niskanen T."/>
            <person name="Noordeloos M.E."/>
            <person name="Ohm R.A."/>
            <person name="Ortiz-Santana B."/>
            <person name="Ovrebo C."/>
            <person name="Racz N."/>
            <person name="Riley R."/>
            <person name="Savchenko A."/>
            <person name="Shiryaev A."/>
            <person name="Soop K."/>
            <person name="Spirin V."/>
            <person name="Szebenyi C."/>
            <person name="Tomsovsky M."/>
            <person name="Tulloss R.E."/>
            <person name="Uehling J."/>
            <person name="Grigoriev I.V."/>
            <person name="Vagvolgyi C."/>
            <person name="Papp T."/>
            <person name="Martin F.M."/>
            <person name="Miettinen O."/>
            <person name="Hibbett D.S."/>
            <person name="Nagy L.G."/>
        </authorList>
    </citation>
    <scope>NUCLEOTIDE SEQUENCE [LARGE SCALE GENOMIC DNA]</scope>
    <source>
        <strain evidence="1 2">OMC1185</strain>
    </source>
</reference>
<dbReference type="AlphaFoldDB" id="A0A5C3N5Q3"/>
<gene>
    <name evidence="1" type="ORF">OE88DRAFT_1801029</name>
</gene>
<sequence>MYKHTIMWSNYIQYNATTTINIYGNTDSSSDGDTPLRGSGLRKRIFRLFAQIPTLCARVSVSAASCYEQNSSFHGLFTISGNSRQLPISFDNRSTALPIAAVWQYPPDSGGVARQCCAASAVPLHVLSIKFRVNSEAVHALQALVQPPHSPLALFDLVLILKSDFPTLYPRLVSAHIPLLERATSVYVALWLAVSALYFPLTPSKRLLYPLSPRISQPSSTKGLVLRFVVVVPL</sequence>
<proteinExistence type="predicted"/>
<dbReference type="Proteomes" id="UP000305948">
    <property type="component" value="Unassembled WGS sequence"/>
</dbReference>
<evidence type="ECO:0000313" key="1">
    <source>
        <dbReference type="EMBL" id="TFK51468.1"/>
    </source>
</evidence>
<protein>
    <submittedName>
        <fullName evidence="1">Uncharacterized protein</fullName>
    </submittedName>
</protein>